<evidence type="ECO:0000256" key="1">
    <source>
        <dbReference type="SAM" id="Phobius"/>
    </source>
</evidence>
<evidence type="ECO:0000313" key="2">
    <source>
        <dbReference type="EMBL" id="MCF1753316.1"/>
    </source>
</evidence>
<keyword evidence="3" id="KW-1185">Reference proteome</keyword>
<feature type="transmembrane region" description="Helical" evidence="1">
    <location>
        <begin position="42"/>
        <end position="63"/>
    </location>
</feature>
<feature type="transmembrane region" description="Helical" evidence="1">
    <location>
        <begin position="9"/>
        <end position="30"/>
    </location>
</feature>
<keyword evidence="1" id="KW-0472">Membrane</keyword>
<dbReference type="Proteomes" id="UP001201449">
    <property type="component" value="Unassembled WGS sequence"/>
</dbReference>
<keyword evidence="1" id="KW-1133">Transmembrane helix</keyword>
<proteinExistence type="predicted"/>
<dbReference type="EMBL" id="JAKEVZ010000027">
    <property type="protein sequence ID" value="MCF1753316.1"/>
    <property type="molecule type" value="Genomic_DNA"/>
</dbReference>
<dbReference type="RefSeq" id="WP_234863114.1">
    <property type="nucleotide sequence ID" value="NZ_JAKEVZ010000027.1"/>
</dbReference>
<reference evidence="2 3" key="1">
    <citation type="submission" date="2022-01" db="EMBL/GenBank/DDBJ databases">
        <title>Mariniradius saccharolyticus sp. nov., isolated from sediment of a river.</title>
        <authorList>
            <person name="Liu H."/>
        </authorList>
    </citation>
    <scope>NUCLEOTIDE SEQUENCE [LARGE SCALE GENOMIC DNA]</scope>
    <source>
        <strain evidence="2 3">RY-2</strain>
    </source>
</reference>
<sequence>MKHFSDPKFWATVCGSAVPISMSLLWLVGIANCWSRSEIGTMIAAIAGPFAGLAGFLYIYATFIQQQELFERQSFESGLHRLLDHLKKEGTEVFPPNPKENETIRLKEFEEKYKQYASGIRQGTGNDKNEGEV</sequence>
<keyword evidence="1" id="KW-0812">Transmembrane</keyword>
<gene>
    <name evidence="2" type="ORF">L0U89_19805</name>
</gene>
<name>A0ABS9C064_9BACT</name>
<comment type="caution">
    <text evidence="2">The sequence shown here is derived from an EMBL/GenBank/DDBJ whole genome shotgun (WGS) entry which is preliminary data.</text>
</comment>
<evidence type="ECO:0000313" key="3">
    <source>
        <dbReference type="Proteomes" id="UP001201449"/>
    </source>
</evidence>
<organism evidence="2 3">
    <name type="scientific">Mariniradius sediminis</name>
    <dbReference type="NCBI Taxonomy" id="2909237"/>
    <lineage>
        <taxon>Bacteria</taxon>
        <taxon>Pseudomonadati</taxon>
        <taxon>Bacteroidota</taxon>
        <taxon>Cytophagia</taxon>
        <taxon>Cytophagales</taxon>
        <taxon>Cyclobacteriaceae</taxon>
        <taxon>Mariniradius</taxon>
    </lineage>
</organism>
<protein>
    <submittedName>
        <fullName evidence="2">Uncharacterized protein</fullName>
    </submittedName>
</protein>
<accession>A0ABS9C064</accession>